<comment type="caution">
    <text evidence="6">The sequence shown here is derived from an EMBL/GenBank/DDBJ whole genome shotgun (WGS) entry which is preliminary data.</text>
</comment>
<evidence type="ECO:0000256" key="3">
    <source>
        <dbReference type="ARBA" id="ARBA00023125"/>
    </source>
</evidence>
<keyword evidence="2" id="KW-0067">ATP-binding</keyword>
<dbReference type="InterPro" id="IPR027417">
    <property type="entry name" value="P-loop_NTPase"/>
</dbReference>
<dbReference type="SUPFAM" id="SSF52540">
    <property type="entry name" value="P-loop containing nucleoside triphosphate hydrolases"/>
    <property type="match status" value="1"/>
</dbReference>
<evidence type="ECO:0000256" key="4">
    <source>
        <dbReference type="SAM" id="MobiDB-lite"/>
    </source>
</evidence>
<protein>
    <recommendedName>
        <fullName evidence="5">DNA mismatch repair proteins mutS family domain-containing protein</fullName>
    </recommendedName>
</protein>
<evidence type="ECO:0000313" key="7">
    <source>
        <dbReference type="Proteomes" id="UP000319894"/>
    </source>
</evidence>
<name>A0A554NBQ3_9EURY</name>
<dbReference type="GO" id="GO:0030983">
    <property type="term" value="F:mismatched DNA binding"/>
    <property type="evidence" value="ECO:0007669"/>
    <property type="project" value="InterPro"/>
</dbReference>
<gene>
    <name evidence="6" type="ORF">DP107_07455</name>
</gene>
<dbReference type="Pfam" id="PF00488">
    <property type="entry name" value="MutS_V"/>
    <property type="match status" value="1"/>
</dbReference>
<organism evidence="6 7">
    <name type="scientific">Haloglomus irregulare</name>
    <dbReference type="NCBI Taxonomy" id="2234134"/>
    <lineage>
        <taxon>Archaea</taxon>
        <taxon>Methanobacteriati</taxon>
        <taxon>Methanobacteriota</taxon>
        <taxon>Stenosarchaea group</taxon>
        <taxon>Halobacteria</taxon>
        <taxon>Halobacteriales</taxon>
        <taxon>Natronomonadaceae</taxon>
        <taxon>Haloglomus</taxon>
    </lineage>
</organism>
<keyword evidence="1" id="KW-0547">Nucleotide-binding</keyword>
<reference evidence="6 7" key="1">
    <citation type="submission" date="2018-06" db="EMBL/GenBank/DDBJ databases">
        <title>Natronomonas sp. F16-60 a new haloarchaeon isolated from a solar saltern of Isla Cristina, Huelva, Spain.</title>
        <authorList>
            <person name="Duran-Viseras A."/>
            <person name="Sanchez-Porro C."/>
            <person name="Ventosa A."/>
        </authorList>
    </citation>
    <scope>NUCLEOTIDE SEQUENCE [LARGE SCALE GENOMIC DNA]</scope>
    <source>
        <strain evidence="6 7">F16-60</strain>
    </source>
</reference>
<dbReference type="PANTHER" id="PTHR11361:SF34">
    <property type="entry name" value="DNA MISMATCH REPAIR PROTEIN MSH1, MITOCHONDRIAL"/>
    <property type="match status" value="1"/>
</dbReference>
<accession>A0A554NBQ3</accession>
<dbReference type="GO" id="GO:0140664">
    <property type="term" value="F:ATP-dependent DNA damage sensor activity"/>
    <property type="evidence" value="ECO:0007669"/>
    <property type="project" value="InterPro"/>
</dbReference>
<dbReference type="Gene3D" id="3.40.50.300">
    <property type="entry name" value="P-loop containing nucleotide triphosphate hydrolases"/>
    <property type="match status" value="1"/>
</dbReference>
<evidence type="ECO:0000256" key="1">
    <source>
        <dbReference type="ARBA" id="ARBA00022741"/>
    </source>
</evidence>
<feature type="compositionally biased region" description="Basic and acidic residues" evidence="4">
    <location>
        <begin position="171"/>
        <end position="193"/>
    </location>
</feature>
<keyword evidence="3" id="KW-0238">DNA-binding</keyword>
<feature type="region of interest" description="Disordered" evidence="4">
    <location>
        <begin position="74"/>
        <end position="100"/>
    </location>
</feature>
<keyword evidence="7" id="KW-1185">Reference proteome</keyword>
<dbReference type="PANTHER" id="PTHR11361">
    <property type="entry name" value="DNA MISMATCH REPAIR PROTEIN MUTS FAMILY MEMBER"/>
    <property type="match status" value="1"/>
</dbReference>
<dbReference type="InParanoid" id="A0A554NBQ3"/>
<dbReference type="InterPro" id="IPR045076">
    <property type="entry name" value="MutS"/>
</dbReference>
<feature type="region of interest" description="Disordered" evidence="4">
    <location>
        <begin position="144"/>
        <end position="224"/>
    </location>
</feature>
<dbReference type="SMART" id="SM00534">
    <property type="entry name" value="MUTSac"/>
    <property type="match status" value="1"/>
</dbReference>
<dbReference type="Proteomes" id="UP000319894">
    <property type="component" value="Unassembled WGS sequence"/>
</dbReference>
<evidence type="ECO:0000313" key="6">
    <source>
        <dbReference type="EMBL" id="TSD14795.1"/>
    </source>
</evidence>
<feature type="domain" description="DNA mismatch repair proteins mutS family" evidence="5">
    <location>
        <begin position="9"/>
        <end position="137"/>
    </location>
</feature>
<dbReference type="GO" id="GO:0006298">
    <property type="term" value="P:mismatch repair"/>
    <property type="evidence" value="ECO:0007669"/>
    <property type="project" value="InterPro"/>
</dbReference>
<dbReference type="AlphaFoldDB" id="A0A554NBQ3"/>
<evidence type="ECO:0000256" key="2">
    <source>
        <dbReference type="ARBA" id="ARBA00022840"/>
    </source>
</evidence>
<sequence length="239" mass="25861">MNSVWNPTKTQFLRRYAGRARRSSRSGFQRVRCDAGTDGGSYAEVRAKTLFATHYHELTSLAEHLPRVENVHVAVDDEQRSSSTGGTESRPADGSGGDVTFLRTVRDGATDRSYGVHVADLAGVPVPVVDRSREVLDRLREEEAIEAKGSGDATDPDGTVQAVFDLGGGEFRGDEATADGGERGARASSERNSDAGSDPAALDPATESVLEELQDVDIEDTSPVDLLSRVQEWQRRLEE</sequence>
<proteinExistence type="predicted"/>
<dbReference type="GO" id="GO:0005524">
    <property type="term" value="F:ATP binding"/>
    <property type="evidence" value="ECO:0007669"/>
    <property type="project" value="UniProtKB-KW"/>
</dbReference>
<dbReference type="InterPro" id="IPR000432">
    <property type="entry name" value="DNA_mismatch_repair_MutS_C"/>
</dbReference>
<dbReference type="EMBL" id="QMDX01000003">
    <property type="protein sequence ID" value="TSD14795.1"/>
    <property type="molecule type" value="Genomic_DNA"/>
</dbReference>
<feature type="compositionally biased region" description="Acidic residues" evidence="4">
    <location>
        <begin position="209"/>
        <end position="222"/>
    </location>
</feature>
<dbReference type="OrthoDB" id="146065at2157"/>
<evidence type="ECO:0000259" key="5">
    <source>
        <dbReference type="SMART" id="SM00534"/>
    </source>
</evidence>